<dbReference type="AlphaFoldDB" id="A0A9R1CPZ5"/>
<reference evidence="1" key="1">
    <citation type="journal article" date="2023" name="Front. Microbiol.">
        <title>Genomic-based phylogenetic and metabolic analyses of the genus Natronomonas, and description of Natronomonas aquatica sp. nov.</title>
        <authorList>
            <person name="Garcia-Roldan A."/>
            <person name="Duran-Viseras A."/>
            <person name="de la Haba R.R."/>
            <person name="Corral P."/>
            <person name="Sanchez-Porro C."/>
            <person name="Ventosa A."/>
        </authorList>
    </citation>
    <scope>NUCLEOTIDE SEQUENCE</scope>
    <source>
        <strain evidence="1">F2-12</strain>
    </source>
</reference>
<accession>A0A9R1CPZ5</accession>
<dbReference type="RefSeq" id="WP_256027788.1">
    <property type="nucleotide sequence ID" value="NZ_JAHLKM010000001.1"/>
</dbReference>
<name>A0A9R1CPZ5_9EURY</name>
<comment type="caution">
    <text evidence="1">The sequence shown here is derived from an EMBL/GenBank/DDBJ whole genome shotgun (WGS) entry which is preliminary data.</text>
</comment>
<sequence length="141" mass="15158">MLHELVADPGELSPLELYDRYVAKLRSVIDEHGVEAVAEESGVDPGTLDGLASGDEPEITLEESTAVLAIPDDAPDGETIAALARDELLMGMTNAVLDVEAVESGLGGELEAREIQSKVEGRFPMTLREFALLYQHIEGVR</sequence>
<dbReference type="EMBL" id="JAHLKM010000001">
    <property type="protein sequence ID" value="MCQ4331952.1"/>
    <property type="molecule type" value="Genomic_DNA"/>
</dbReference>
<proteinExistence type="predicted"/>
<dbReference type="InterPro" id="IPR043809">
    <property type="entry name" value="DUF5791"/>
</dbReference>
<keyword evidence="2" id="KW-1185">Reference proteome</keyword>
<evidence type="ECO:0000313" key="2">
    <source>
        <dbReference type="Proteomes" id="UP001139494"/>
    </source>
</evidence>
<dbReference type="Proteomes" id="UP001139494">
    <property type="component" value="Unassembled WGS sequence"/>
</dbReference>
<protein>
    <submittedName>
        <fullName evidence="1">Uncharacterized protein</fullName>
    </submittedName>
</protein>
<gene>
    <name evidence="1" type="ORF">KM295_00330</name>
</gene>
<organism evidence="1 2">
    <name type="scientific">Natronomonas aquatica</name>
    <dbReference type="NCBI Taxonomy" id="2841590"/>
    <lineage>
        <taxon>Archaea</taxon>
        <taxon>Methanobacteriati</taxon>
        <taxon>Methanobacteriota</taxon>
        <taxon>Stenosarchaea group</taxon>
        <taxon>Halobacteria</taxon>
        <taxon>Halobacteriales</taxon>
        <taxon>Natronomonadaceae</taxon>
        <taxon>Natronomonas</taxon>
    </lineage>
</organism>
<dbReference type="Pfam" id="PF19104">
    <property type="entry name" value="DUF5791"/>
    <property type="match status" value="1"/>
</dbReference>
<evidence type="ECO:0000313" key="1">
    <source>
        <dbReference type="EMBL" id="MCQ4331952.1"/>
    </source>
</evidence>